<sequence length="128" mass="14946">MQEGGEDRVLTKPYYLNSLTPPPPPCRRCTTTVTTTGQEEILCRRGCEKLISFYFQFLACCMCSKPFPIALNGLAAYEQQHVPFELRCILNWPKTLGQLIFLTPLLFQQNLYVFDTFKDKYFYIRNKL</sequence>
<evidence type="ECO:0000313" key="2">
    <source>
        <dbReference type="Proteomes" id="UP001634393"/>
    </source>
</evidence>
<gene>
    <name evidence="1" type="ORF">ACJIZ3_023422</name>
</gene>
<protein>
    <submittedName>
        <fullName evidence="1">Uncharacterized protein</fullName>
    </submittedName>
</protein>
<reference evidence="1 2" key="1">
    <citation type="submission" date="2024-12" db="EMBL/GenBank/DDBJ databases">
        <title>The unique morphological basis and parallel evolutionary history of personate flowers in Penstemon.</title>
        <authorList>
            <person name="Depatie T.H."/>
            <person name="Wessinger C.A."/>
        </authorList>
    </citation>
    <scope>NUCLEOTIDE SEQUENCE [LARGE SCALE GENOMIC DNA]</scope>
    <source>
        <strain evidence="1">WTNN_2</strain>
        <tissue evidence="1">Leaf</tissue>
    </source>
</reference>
<dbReference type="EMBL" id="JBJXBP010000003">
    <property type="protein sequence ID" value="KAL3838831.1"/>
    <property type="molecule type" value="Genomic_DNA"/>
</dbReference>
<evidence type="ECO:0000313" key="1">
    <source>
        <dbReference type="EMBL" id="KAL3838831.1"/>
    </source>
</evidence>
<dbReference type="AlphaFoldDB" id="A0ABD3TQF3"/>
<name>A0ABD3TQF3_9LAMI</name>
<keyword evidence="2" id="KW-1185">Reference proteome</keyword>
<accession>A0ABD3TQF3</accession>
<dbReference type="Proteomes" id="UP001634393">
    <property type="component" value="Unassembled WGS sequence"/>
</dbReference>
<proteinExistence type="predicted"/>
<comment type="caution">
    <text evidence="1">The sequence shown here is derived from an EMBL/GenBank/DDBJ whole genome shotgun (WGS) entry which is preliminary data.</text>
</comment>
<organism evidence="1 2">
    <name type="scientific">Penstemon smallii</name>
    <dbReference type="NCBI Taxonomy" id="265156"/>
    <lineage>
        <taxon>Eukaryota</taxon>
        <taxon>Viridiplantae</taxon>
        <taxon>Streptophyta</taxon>
        <taxon>Embryophyta</taxon>
        <taxon>Tracheophyta</taxon>
        <taxon>Spermatophyta</taxon>
        <taxon>Magnoliopsida</taxon>
        <taxon>eudicotyledons</taxon>
        <taxon>Gunneridae</taxon>
        <taxon>Pentapetalae</taxon>
        <taxon>asterids</taxon>
        <taxon>lamiids</taxon>
        <taxon>Lamiales</taxon>
        <taxon>Plantaginaceae</taxon>
        <taxon>Cheloneae</taxon>
        <taxon>Penstemon</taxon>
    </lineage>
</organism>